<evidence type="ECO:0000256" key="1">
    <source>
        <dbReference type="ARBA" id="ARBA00004479"/>
    </source>
</evidence>
<evidence type="ECO:0000256" key="11">
    <source>
        <dbReference type="SAM" id="Phobius"/>
    </source>
</evidence>
<evidence type="ECO:0000313" key="12">
    <source>
        <dbReference type="EMBL" id="KAI5400471.1"/>
    </source>
</evidence>
<keyword evidence="6" id="KW-0677">Repeat</keyword>
<evidence type="ECO:0000313" key="13">
    <source>
        <dbReference type="Proteomes" id="UP001058974"/>
    </source>
</evidence>
<evidence type="ECO:0000256" key="6">
    <source>
        <dbReference type="ARBA" id="ARBA00022737"/>
    </source>
</evidence>
<dbReference type="Gramene" id="Psat06G0537800-T3">
    <property type="protein sequence ID" value="KAI5400471.1"/>
    <property type="gene ID" value="KIW84_065378"/>
</dbReference>
<reference evidence="12 13" key="1">
    <citation type="journal article" date="2022" name="Nat. Genet.">
        <title>Improved pea reference genome and pan-genome highlight genomic features and evolutionary characteristics.</title>
        <authorList>
            <person name="Yang T."/>
            <person name="Liu R."/>
            <person name="Luo Y."/>
            <person name="Hu S."/>
            <person name="Wang D."/>
            <person name="Wang C."/>
            <person name="Pandey M.K."/>
            <person name="Ge S."/>
            <person name="Xu Q."/>
            <person name="Li N."/>
            <person name="Li G."/>
            <person name="Huang Y."/>
            <person name="Saxena R.K."/>
            <person name="Ji Y."/>
            <person name="Li M."/>
            <person name="Yan X."/>
            <person name="He Y."/>
            <person name="Liu Y."/>
            <person name="Wang X."/>
            <person name="Xiang C."/>
            <person name="Varshney R.K."/>
            <person name="Ding H."/>
            <person name="Gao S."/>
            <person name="Zong X."/>
        </authorList>
    </citation>
    <scope>NUCLEOTIDE SEQUENCE [LARGE SCALE GENOMIC DNA]</scope>
    <source>
        <strain evidence="12 13">cv. Zhongwan 6</strain>
    </source>
</reference>
<dbReference type="InterPro" id="IPR001611">
    <property type="entry name" value="Leu-rich_rpt"/>
</dbReference>
<keyword evidence="3" id="KW-0433">Leucine-rich repeat</keyword>
<name>A0A9D4WGY4_PEA</name>
<evidence type="ECO:0000256" key="3">
    <source>
        <dbReference type="ARBA" id="ARBA00022614"/>
    </source>
</evidence>
<gene>
    <name evidence="12" type="ORF">KIW84_065378</name>
</gene>
<organism evidence="12 13">
    <name type="scientific">Pisum sativum</name>
    <name type="common">Garden pea</name>
    <name type="synonym">Lathyrus oleraceus</name>
    <dbReference type="NCBI Taxonomy" id="3888"/>
    <lineage>
        <taxon>Eukaryota</taxon>
        <taxon>Viridiplantae</taxon>
        <taxon>Streptophyta</taxon>
        <taxon>Embryophyta</taxon>
        <taxon>Tracheophyta</taxon>
        <taxon>Spermatophyta</taxon>
        <taxon>Magnoliopsida</taxon>
        <taxon>eudicotyledons</taxon>
        <taxon>Gunneridae</taxon>
        <taxon>Pentapetalae</taxon>
        <taxon>rosids</taxon>
        <taxon>fabids</taxon>
        <taxon>Fabales</taxon>
        <taxon>Fabaceae</taxon>
        <taxon>Papilionoideae</taxon>
        <taxon>50 kb inversion clade</taxon>
        <taxon>NPAAA clade</taxon>
        <taxon>Hologalegina</taxon>
        <taxon>IRL clade</taxon>
        <taxon>Fabeae</taxon>
        <taxon>Lathyrus</taxon>
    </lineage>
</organism>
<dbReference type="Pfam" id="PF00560">
    <property type="entry name" value="LRR_1"/>
    <property type="match status" value="3"/>
</dbReference>
<evidence type="ECO:0000256" key="5">
    <source>
        <dbReference type="ARBA" id="ARBA00022729"/>
    </source>
</evidence>
<evidence type="ECO:0000256" key="4">
    <source>
        <dbReference type="ARBA" id="ARBA00022692"/>
    </source>
</evidence>
<evidence type="ECO:0000256" key="7">
    <source>
        <dbReference type="ARBA" id="ARBA00022989"/>
    </source>
</evidence>
<feature type="transmembrane region" description="Helical" evidence="11">
    <location>
        <begin position="258"/>
        <end position="281"/>
    </location>
</feature>
<keyword evidence="10" id="KW-0325">Glycoprotein</keyword>
<keyword evidence="4 11" id="KW-0812">Transmembrane</keyword>
<accession>A0A9D4WGY4</accession>
<dbReference type="EMBL" id="JAMSHJ010000006">
    <property type="protein sequence ID" value="KAI5400471.1"/>
    <property type="molecule type" value="Genomic_DNA"/>
</dbReference>
<dbReference type="SUPFAM" id="SSF52058">
    <property type="entry name" value="L domain-like"/>
    <property type="match status" value="1"/>
</dbReference>
<evidence type="ECO:0000256" key="10">
    <source>
        <dbReference type="ARBA" id="ARBA00023180"/>
    </source>
</evidence>
<proteinExistence type="inferred from homology"/>
<dbReference type="FunFam" id="3.80.10.10:FF:000111">
    <property type="entry name" value="LRR receptor-like serine/threonine-protein kinase ERECTA"/>
    <property type="match status" value="1"/>
</dbReference>
<comment type="similarity">
    <text evidence="2">Belongs to the RLP family.</text>
</comment>
<sequence length="322" mass="36374">MPSSWTTNTFPLLQVLKLRHNLLSGHIPSQLCQLKSLKILDISRNKLQGSIPKCIGNLEGTKLEKVIPSPSHMQSYKLIAEAPMEFYAEAPAASDSQWSAEVVTEVVKGVEREYTKILKLVVHLDLSENKLVGFIPNEITWLTGLHNLNLSYNQLEGEIPKLIGDMKSLESLDMSHNQLSGKIPNTMSALTSLSHLNLSHNNFSGPIPKDNQFSTFNDPSIYDYNPYLCGSPLPNMCDVLHGASESKGKEDEDGIEKVWFYFVIAIGFGSGFWGVIGTLWFKKNWRHAYFRWVEDVVDDIYVAIAIKMAKIKKKMKRNHEHE</sequence>
<dbReference type="PANTHER" id="PTHR48063:SF112">
    <property type="entry name" value="RECEPTOR LIKE PROTEIN 30-LIKE"/>
    <property type="match status" value="1"/>
</dbReference>
<dbReference type="InterPro" id="IPR032675">
    <property type="entry name" value="LRR_dom_sf"/>
</dbReference>
<dbReference type="PANTHER" id="PTHR48063">
    <property type="entry name" value="LRR RECEPTOR-LIKE KINASE"/>
    <property type="match status" value="1"/>
</dbReference>
<dbReference type="InterPro" id="IPR046956">
    <property type="entry name" value="RLP23-like"/>
</dbReference>
<dbReference type="AlphaFoldDB" id="A0A9D4WGY4"/>
<comment type="caution">
    <text evidence="12">The sequence shown here is derived from an EMBL/GenBank/DDBJ whole genome shotgun (WGS) entry which is preliminary data.</text>
</comment>
<dbReference type="Proteomes" id="UP001058974">
    <property type="component" value="Chromosome 6"/>
</dbReference>
<evidence type="ECO:0000256" key="2">
    <source>
        <dbReference type="ARBA" id="ARBA00009592"/>
    </source>
</evidence>
<keyword evidence="5" id="KW-0732">Signal</keyword>
<keyword evidence="13" id="KW-1185">Reference proteome</keyword>
<keyword evidence="7 11" id="KW-1133">Transmembrane helix</keyword>
<keyword evidence="8 11" id="KW-0472">Membrane</keyword>
<evidence type="ECO:0000256" key="9">
    <source>
        <dbReference type="ARBA" id="ARBA00023170"/>
    </source>
</evidence>
<dbReference type="Gene3D" id="3.80.10.10">
    <property type="entry name" value="Ribonuclease Inhibitor"/>
    <property type="match status" value="1"/>
</dbReference>
<comment type="subcellular location">
    <subcellularLocation>
        <location evidence="1">Membrane</location>
        <topology evidence="1">Single-pass type I membrane protein</topology>
    </subcellularLocation>
</comment>
<dbReference type="Pfam" id="PF13855">
    <property type="entry name" value="LRR_8"/>
    <property type="match status" value="1"/>
</dbReference>
<dbReference type="GO" id="GO:0016020">
    <property type="term" value="C:membrane"/>
    <property type="evidence" value="ECO:0007669"/>
    <property type="project" value="UniProtKB-SubCell"/>
</dbReference>
<protein>
    <submittedName>
        <fullName evidence="12">Uncharacterized protein</fullName>
    </submittedName>
</protein>
<evidence type="ECO:0000256" key="8">
    <source>
        <dbReference type="ARBA" id="ARBA00023136"/>
    </source>
</evidence>
<dbReference type="PRINTS" id="PR00019">
    <property type="entry name" value="LEURICHRPT"/>
</dbReference>
<keyword evidence="9" id="KW-0675">Receptor</keyword>